<evidence type="ECO:0000313" key="5">
    <source>
        <dbReference type="EMBL" id="PJK29260.1"/>
    </source>
</evidence>
<name>A0A2M9G0L8_9PROT</name>
<evidence type="ECO:0000256" key="1">
    <source>
        <dbReference type="ARBA" id="ARBA00010062"/>
    </source>
</evidence>
<dbReference type="PANTHER" id="PTHR47235:SF1">
    <property type="entry name" value="BLR6548 PROTEIN"/>
    <property type="match status" value="1"/>
</dbReference>
<feature type="signal peptide" evidence="3">
    <location>
        <begin position="1"/>
        <end position="21"/>
    </location>
</feature>
<protein>
    <submittedName>
        <fullName evidence="5">Branched-chain amino acid ABC transporter substrate-binding protein</fullName>
    </submittedName>
</protein>
<dbReference type="AlphaFoldDB" id="A0A2M9G0L8"/>
<dbReference type="InterPro" id="IPR028082">
    <property type="entry name" value="Peripla_BP_I"/>
</dbReference>
<dbReference type="RefSeq" id="WP_109795920.1">
    <property type="nucleotide sequence ID" value="NZ_PHIG01000034.1"/>
</dbReference>
<dbReference type="InterPro" id="IPR028081">
    <property type="entry name" value="Leu-bd"/>
</dbReference>
<feature type="chain" id="PRO_5014728306" evidence="3">
    <location>
        <begin position="22"/>
        <end position="406"/>
    </location>
</feature>
<evidence type="ECO:0000256" key="3">
    <source>
        <dbReference type="SAM" id="SignalP"/>
    </source>
</evidence>
<feature type="domain" description="Leucine-binding protein" evidence="4">
    <location>
        <begin position="34"/>
        <end position="386"/>
    </location>
</feature>
<dbReference type="OrthoDB" id="9770729at2"/>
<proteinExistence type="inferred from homology"/>
<dbReference type="Pfam" id="PF13458">
    <property type="entry name" value="Peripla_BP_6"/>
    <property type="match status" value="1"/>
</dbReference>
<sequence>MKLSTQSLIAAAALAVVAVGAAEARNAPGVTDDEIKIGNTNPYSGPAAAYGAIGKTIGACFDKVNAEGGINGRKINFISVDDGYSPPRTVEQTRKLVERENVALIFQGLGTPTNSAVHAYLNKKKVPQLFVATGATKWGQPKEFPWTMGWQPNYQSEGVVYARYILQNVENPKVAILYQNDDYGKDYVHGMEIGLGDKADEIIVARESYEVTDPTIESQVVNLANSGANVFYNVTTPKFAAQAITKVHELDWDPLQLLNSVSNSIGSVVSKAGFEKGQGMITAYYLKDPGNPSYQNDEDYKAWSTFMDEYYPDGDKTDAFTVFGWSVCNTMVQVLKQAGDDLSRENIMAQAASLKDYNAPMLLPGITINTGPNDFYPIEQWQLAKFEGKEWKLFGEVLAGAVGSGS</sequence>
<dbReference type="EMBL" id="PHIG01000034">
    <property type="protein sequence ID" value="PJK29260.1"/>
    <property type="molecule type" value="Genomic_DNA"/>
</dbReference>
<keyword evidence="2 3" id="KW-0732">Signal</keyword>
<comment type="similarity">
    <text evidence="1">Belongs to the leucine-binding protein family.</text>
</comment>
<evidence type="ECO:0000313" key="6">
    <source>
        <dbReference type="Proteomes" id="UP000229498"/>
    </source>
</evidence>
<evidence type="ECO:0000256" key="2">
    <source>
        <dbReference type="ARBA" id="ARBA00022729"/>
    </source>
</evidence>
<dbReference type="SUPFAM" id="SSF53822">
    <property type="entry name" value="Periplasmic binding protein-like I"/>
    <property type="match status" value="1"/>
</dbReference>
<accession>A0A2M9G0L8</accession>
<reference evidence="5 6" key="1">
    <citation type="submission" date="2017-11" db="EMBL/GenBank/DDBJ databases">
        <title>Draft genome sequence of Rhizobiales bacterium SY3-13.</title>
        <authorList>
            <person name="Sun C."/>
        </authorList>
    </citation>
    <scope>NUCLEOTIDE SEQUENCE [LARGE SCALE GENOMIC DNA]</scope>
    <source>
        <strain evidence="5 6">SY3-13</strain>
    </source>
</reference>
<dbReference type="CDD" id="cd06343">
    <property type="entry name" value="PBP1_ABC_ligand_binding-like"/>
    <property type="match status" value="1"/>
</dbReference>
<dbReference type="Proteomes" id="UP000229498">
    <property type="component" value="Unassembled WGS sequence"/>
</dbReference>
<evidence type="ECO:0000259" key="4">
    <source>
        <dbReference type="Pfam" id="PF13458"/>
    </source>
</evidence>
<comment type="caution">
    <text evidence="5">The sequence shown here is derived from an EMBL/GenBank/DDBJ whole genome shotgun (WGS) entry which is preliminary data.</text>
</comment>
<keyword evidence="6" id="KW-1185">Reference proteome</keyword>
<organism evidence="5 6">
    <name type="scientific">Minwuia thermotolerans</name>
    <dbReference type="NCBI Taxonomy" id="2056226"/>
    <lineage>
        <taxon>Bacteria</taxon>
        <taxon>Pseudomonadati</taxon>
        <taxon>Pseudomonadota</taxon>
        <taxon>Alphaproteobacteria</taxon>
        <taxon>Minwuiales</taxon>
        <taxon>Minwuiaceae</taxon>
        <taxon>Minwuia</taxon>
    </lineage>
</organism>
<gene>
    <name evidence="5" type="ORF">CVT23_12765</name>
</gene>
<dbReference type="Gene3D" id="3.40.50.2300">
    <property type="match status" value="2"/>
</dbReference>
<dbReference type="PANTHER" id="PTHR47235">
    <property type="entry name" value="BLR6548 PROTEIN"/>
    <property type="match status" value="1"/>
</dbReference>